<sequence length="197" mass="21547">MRVSFAGPDPWIGSTLSQRLASVDKCEYLGQAPLDSELHAEAELVVLDGAAGGSASHRAVELAHTGRRVLIVIEEIGRPHILAAREATGVRVFRRSEGPEQLVELILQILHCEETDAEDEGPLPNDTVRLSAQERRVLILTARSASAREIGHELGVTSGTVAAYLRRIRAKYAIAGRPARTKLDLYRRAVEDELITE</sequence>
<dbReference type="Proteomes" id="UP001595900">
    <property type="component" value="Unassembled WGS sequence"/>
</dbReference>
<feature type="domain" description="HTH luxR-type" evidence="1">
    <location>
        <begin position="127"/>
        <end position="189"/>
    </location>
</feature>
<dbReference type="InterPro" id="IPR036388">
    <property type="entry name" value="WH-like_DNA-bd_sf"/>
</dbReference>
<dbReference type="Gene3D" id="1.10.10.10">
    <property type="entry name" value="Winged helix-like DNA-binding domain superfamily/Winged helix DNA-binding domain"/>
    <property type="match status" value="1"/>
</dbReference>
<comment type="caution">
    <text evidence="2">The sequence shown here is derived from an EMBL/GenBank/DDBJ whole genome shotgun (WGS) entry which is preliminary data.</text>
</comment>
<gene>
    <name evidence="2" type="ORF">ACFOYW_18345</name>
</gene>
<name>A0ABV8QEB3_9MICO</name>
<dbReference type="SUPFAM" id="SSF46894">
    <property type="entry name" value="C-terminal effector domain of the bipartite response regulators"/>
    <property type="match status" value="1"/>
</dbReference>
<reference evidence="3" key="1">
    <citation type="journal article" date="2019" name="Int. J. Syst. Evol. Microbiol.">
        <title>The Global Catalogue of Microorganisms (GCM) 10K type strain sequencing project: providing services to taxonomists for standard genome sequencing and annotation.</title>
        <authorList>
            <consortium name="The Broad Institute Genomics Platform"/>
            <consortium name="The Broad Institute Genome Sequencing Center for Infectious Disease"/>
            <person name="Wu L."/>
            <person name="Ma J."/>
        </authorList>
    </citation>
    <scope>NUCLEOTIDE SEQUENCE [LARGE SCALE GENOMIC DNA]</scope>
    <source>
        <strain evidence="3">CGMCC 1.10363</strain>
    </source>
</reference>
<dbReference type="InterPro" id="IPR000792">
    <property type="entry name" value="Tscrpt_reg_LuxR_C"/>
</dbReference>
<keyword evidence="3" id="KW-1185">Reference proteome</keyword>
<dbReference type="InterPro" id="IPR016032">
    <property type="entry name" value="Sig_transdc_resp-reg_C-effctor"/>
</dbReference>
<evidence type="ECO:0000259" key="1">
    <source>
        <dbReference type="SMART" id="SM00421"/>
    </source>
</evidence>
<dbReference type="EMBL" id="JBHSCN010000023">
    <property type="protein sequence ID" value="MFC4245334.1"/>
    <property type="molecule type" value="Genomic_DNA"/>
</dbReference>
<dbReference type="RefSeq" id="WP_390232475.1">
    <property type="nucleotide sequence ID" value="NZ_JBHSCN010000023.1"/>
</dbReference>
<evidence type="ECO:0000313" key="3">
    <source>
        <dbReference type="Proteomes" id="UP001595900"/>
    </source>
</evidence>
<evidence type="ECO:0000313" key="2">
    <source>
        <dbReference type="EMBL" id="MFC4245334.1"/>
    </source>
</evidence>
<organism evidence="2 3">
    <name type="scientific">Gryllotalpicola reticulitermitis</name>
    <dbReference type="NCBI Taxonomy" id="1184153"/>
    <lineage>
        <taxon>Bacteria</taxon>
        <taxon>Bacillati</taxon>
        <taxon>Actinomycetota</taxon>
        <taxon>Actinomycetes</taxon>
        <taxon>Micrococcales</taxon>
        <taxon>Microbacteriaceae</taxon>
        <taxon>Gryllotalpicola</taxon>
    </lineage>
</organism>
<proteinExistence type="predicted"/>
<dbReference type="SMART" id="SM00421">
    <property type="entry name" value="HTH_LUXR"/>
    <property type="match status" value="1"/>
</dbReference>
<protein>
    <submittedName>
        <fullName evidence="2">Helix-turn-helix transcriptional regulator</fullName>
    </submittedName>
</protein>
<dbReference type="Pfam" id="PF00196">
    <property type="entry name" value="GerE"/>
    <property type="match status" value="1"/>
</dbReference>
<accession>A0ABV8QEB3</accession>